<evidence type="ECO:0000313" key="2">
    <source>
        <dbReference type="EMBL" id="QDT54776.1"/>
    </source>
</evidence>
<feature type="region of interest" description="Disordered" evidence="1">
    <location>
        <begin position="1"/>
        <end position="44"/>
    </location>
</feature>
<dbReference type="KEGG" id="ccos:Pan44_28130"/>
<dbReference type="EMBL" id="CP036271">
    <property type="protein sequence ID" value="QDT54776.1"/>
    <property type="molecule type" value="Genomic_DNA"/>
</dbReference>
<dbReference type="InParanoid" id="A0A517SF69"/>
<keyword evidence="3" id="KW-1185">Reference proteome</keyword>
<dbReference type="RefSeq" id="WP_145030607.1">
    <property type="nucleotide sequence ID" value="NZ_CP036271.1"/>
</dbReference>
<protein>
    <submittedName>
        <fullName evidence="2">Uncharacterized protein</fullName>
    </submittedName>
</protein>
<dbReference type="Proteomes" id="UP000315700">
    <property type="component" value="Chromosome"/>
</dbReference>
<feature type="compositionally biased region" description="Gly residues" evidence="1">
    <location>
        <begin position="10"/>
        <end position="27"/>
    </location>
</feature>
<dbReference type="AlphaFoldDB" id="A0A517SF69"/>
<proteinExistence type="predicted"/>
<name>A0A517SF69_9PLAN</name>
<reference evidence="2 3" key="1">
    <citation type="submission" date="2019-02" db="EMBL/GenBank/DDBJ databases">
        <title>Deep-cultivation of Planctomycetes and their phenomic and genomic characterization uncovers novel biology.</title>
        <authorList>
            <person name="Wiegand S."/>
            <person name="Jogler M."/>
            <person name="Boedeker C."/>
            <person name="Pinto D."/>
            <person name="Vollmers J."/>
            <person name="Rivas-Marin E."/>
            <person name="Kohn T."/>
            <person name="Peeters S.H."/>
            <person name="Heuer A."/>
            <person name="Rast P."/>
            <person name="Oberbeckmann S."/>
            <person name="Bunk B."/>
            <person name="Jeske O."/>
            <person name="Meyerdierks A."/>
            <person name="Storesund J.E."/>
            <person name="Kallscheuer N."/>
            <person name="Luecker S."/>
            <person name="Lage O.M."/>
            <person name="Pohl T."/>
            <person name="Merkel B.J."/>
            <person name="Hornburger P."/>
            <person name="Mueller R.-W."/>
            <person name="Bruemmer F."/>
            <person name="Labrenz M."/>
            <person name="Spormann A.M."/>
            <person name="Op den Camp H."/>
            <person name="Overmann J."/>
            <person name="Amann R."/>
            <person name="Jetten M.S.M."/>
            <person name="Mascher T."/>
            <person name="Medema M.H."/>
            <person name="Devos D.P."/>
            <person name="Kaster A.-K."/>
            <person name="Ovreas L."/>
            <person name="Rohde M."/>
            <person name="Galperin M.Y."/>
            <person name="Jogler C."/>
        </authorList>
    </citation>
    <scope>NUCLEOTIDE SEQUENCE [LARGE SCALE GENOMIC DNA]</scope>
    <source>
        <strain evidence="2 3">Pan44</strain>
    </source>
</reference>
<gene>
    <name evidence="2" type="ORF">Pan44_28130</name>
</gene>
<accession>A0A517SF69</accession>
<sequence>MGKHSQYTGSRGGSTGSGGSGGPGGRNVGRNRREMERKAFKPVPSSKLTDWDVKAFNASRVTERTNVEELDWPVEPEEGFAAIFDALEGRR</sequence>
<evidence type="ECO:0000256" key="1">
    <source>
        <dbReference type="SAM" id="MobiDB-lite"/>
    </source>
</evidence>
<organism evidence="2 3">
    <name type="scientific">Caulifigura coniformis</name>
    <dbReference type="NCBI Taxonomy" id="2527983"/>
    <lineage>
        <taxon>Bacteria</taxon>
        <taxon>Pseudomonadati</taxon>
        <taxon>Planctomycetota</taxon>
        <taxon>Planctomycetia</taxon>
        <taxon>Planctomycetales</taxon>
        <taxon>Planctomycetaceae</taxon>
        <taxon>Caulifigura</taxon>
    </lineage>
</organism>
<evidence type="ECO:0000313" key="3">
    <source>
        <dbReference type="Proteomes" id="UP000315700"/>
    </source>
</evidence>